<dbReference type="InterPro" id="IPR052909">
    <property type="entry name" value="Transposase_6_like"/>
</dbReference>
<dbReference type="InterPro" id="IPR002559">
    <property type="entry name" value="Transposase_11"/>
</dbReference>
<sequence length="250" mass="28271">MDRFVLTDAQWAKMEPHCLGKVSDPGRSGKNNRLFMEAVLWIVRTGSPWRDLPAQFGNWSTAFRRFRDWREADVFKRIFDALSDQPDMEYAMIDATIVKVHRHGQGAKGGPSSQAIGRSKGGMTTKILALTDALGNLVRFRLMPGNRFDSVGVAPLIEGVEFGALLADKAFDSNDIITDLNQRGAKIVISQHPRRAIPIPLDAEMYKWRHLIENFFCKLKEFKRIAMRACKTDRSFEAIIYLAAAVINSR</sequence>
<feature type="domain" description="Transposase IS4-like" evidence="1">
    <location>
        <begin position="92"/>
        <end position="246"/>
    </location>
</feature>
<protein>
    <submittedName>
        <fullName evidence="4">IS5 family transposase</fullName>
    </submittedName>
</protein>
<dbReference type="NCBIfam" id="NF033580">
    <property type="entry name" value="transpos_IS5_3"/>
    <property type="match status" value="1"/>
</dbReference>
<dbReference type="PANTHER" id="PTHR46637:SF1">
    <property type="entry name" value="BLL5188 PROTEIN"/>
    <property type="match status" value="1"/>
</dbReference>
<accession>A0ABV7NMA8</accession>
<dbReference type="RefSeq" id="WP_380797779.1">
    <property type="nucleotide sequence ID" value="NZ_JBHRVU010000004.1"/>
</dbReference>
<dbReference type="Pfam" id="PF13340">
    <property type="entry name" value="DUF4096"/>
    <property type="match status" value="1"/>
</dbReference>
<organism evidence="4 5">
    <name type="scientific">Sphingobium rhizovicinum</name>
    <dbReference type="NCBI Taxonomy" id="432308"/>
    <lineage>
        <taxon>Bacteria</taxon>
        <taxon>Pseudomonadati</taxon>
        <taxon>Pseudomonadota</taxon>
        <taxon>Alphaproteobacteria</taxon>
        <taxon>Sphingomonadales</taxon>
        <taxon>Sphingomonadaceae</taxon>
        <taxon>Sphingobium</taxon>
    </lineage>
</organism>
<proteinExistence type="predicted"/>
<evidence type="ECO:0000313" key="4">
    <source>
        <dbReference type="EMBL" id="MFC3444130.1"/>
    </source>
</evidence>
<keyword evidence="5" id="KW-1185">Reference proteome</keyword>
<reference evidence="4" key="1">
    <citation type="journal article" date="2014" name="Int. J. Syst. Evol. Microbiol.">
        <title>Complete genome of a new Firmicutes species belonging to the dominant human colonic microbiota ('Ruminococcus bicirculans') reveals two chromosomes and a selective capacity to utilize plant glucans.</title>
        <authorList>
            <consortium name="NISC Comparative Sequencing Program"/>
            <person name="Wegmann U."/>
            <person name="Louis P."/>
            <person name="Goesmann A."/>
            <person name="Henrissat B."/>
            <person name="Duncan S.H."/>
            <person name="Flint H.J."/>
        </authorList>
    </citation>
    <scope>NUCLEOTIDE SEQUENCE</scope>
    <source>
        <strain evidence="4">CCM 7491</strain>
    </source>
</reference>
<gene>
    <name evidence="3" type="ORF">ACFOKF_12440</name>
    <name evidence="4" type="ORF">ACFOKF_23580</name>
</gene>
<evidence type="ECO:0000259" key="2">
    <source>
        <dbReference type="Pfam" id="PF13340"/>
    </source>
</evidence>
<dbReference type="EMBL" id="JBHRVU010000005">
    <property type="protein sequence ID" value="MFC3444130.1"/>
    <property type="molecule type" value="Genomic_DNA"/>
</dbReference>
<dbReference type="EMBL" id="JBHRVU010000004">
    <property type="protein sequence ID" value="MFC3441977.1"/>
    <property type="molecule type" value="Genomic_DNA"/>
</dbReference>
<evidence type="ECO:0000259" key="1">
    <source>
        <dbReference type="Pfam" id="PF01609"/>
    </source>
</evidence>
<reference evidence="4" key="3">
    <citation type="submission" date="2024-09" db="EMBL/GenBank/DDBJ databases">
        <authorList>
            <person name="Sun Q."/>
            <person name="Mori K."/>
        </authorList>
    </citation>
    <scope>NUCLEOTIDE SEQUENCE</scope>
    <source>
        <strain evidence="4">CCM 7491</strain>
    </source>
</reference>
<comment type="caution">
    <text evidence="4">The sequence shown here is derived from an EMBL/GenBank/DDBJ whole genome shotgun (WGS) entry which is preliminary data.</text>
</comment>
<evidence type="ECO:0000313" key="3">
    <source>
        <dbReference type="EMBL" id="MFC3441977.1"/>
    </source>
</evidence>
<feature type="domain" description="Insertion element IS402-like" evidence="2">
    <location>
        <begin position="6"/>
        <end position="79"/>
    </location>
</feature>
<reference evidence="5" key="2">
    <citation type="journal article" date="2019" name="Int. J. Syst. Evol. Microbiol.">
        <title>The Global Catalogue of Microorganisms (GCM) 10K type strain sequencing project: providing services to taxonomists for standard genome sequencing and annotation.</title>
        <authorList>
            <consortium name="The Broad Institute Genomics Platform"/>
            <consortium name="The Broad Institute Genome Sequencing Center for Infectious Disease"/>
            <person name="Wu L."/>
            <person name="Ma J."/>
        </authorList>
    </citation>
    <scope>NUCLEOTIDE SEQUENCE [LARGE SCALE GENOMIC DNA]</scope>
    <source>
        <strain evidence="5">CCM 7491</strain>
    </source>
</reference>
<dbReference type="PANTHER" id="PTHR46637">
    <property type="entry name" value="TIS1421-TRANSPOSASE PROTEIN A"/>
    <property type="match status" value="1"/>
</dbReference>
<dbReference type="InterPro" id="IPR025161">
    <property type="entry name" value="IS402-like_dom"/>
</dbReference>
<evidence type="ECO:0000313" key="5">
    <source>
        <dbReference type="Proteomes" id="UP001595681"/>
    </source>
</evidence>
<name>A0ABV7NMA8_9SPHN</name>
<dbReference type="Pfam" id="PF01609">
    <property type="entry name" value="DDE_Tnp_1"/>
    <property type="match status" value="1"/>
</dbReference>
<dbReference type="Proteomes" id="UP001595681">
    <property type="component" value="Unassembled WGS sequence"/>
</dbReference>